<dbReference type="AlphaFoldDB" id="A0A4R4ED27"/>
<protein>
    <submittedName>
        <fullName evidence="1">Uncharacterized protein</fullName>
    </submittedName>
</protein>
<organism evidence="1 2">
    <name type="scientific">Paenibacillus albiflavus</name>
    <dbReference type="NCBI Taxonomy" id="2545760"/>
    <lineage>
        <taxon>Bacteria</taxon>
        <taxon>Bacillati</taxon>
        <taxon>Bacillota</taxon>
        <taxon>Bacilli</taxon>
        <taxon>Bacillales</taxon>
        <taxon>Paenibacillaceae</taxon>
        <taxon>Paenibacillus</taxon>
    </lineage>
</organism>
<keyword evidence="2" id="KW-1185">Reference proteome</keyword>
<evidence type="ECO:0000313" key="1">
    <source>
        <dbReference type="EMBL" id="TCZ76061.1"/>
    </source>
</evidence>
<comment type="caution">
    <text evidence="1">The sequence shown here is derived from an EMBL/GenBank/DDBJ whole genome shotgun (WGS) entry which is preliminary data.</text>
</comment>
<name>A0A4R4ED27_9BACL</name>
<evidence type="ECO:0000313" key="2">
    <source>
        <dbReference type="Proteomes" id="UP000295418"/>
    </source>
</evidence>
<gene>
    <name evidence="1" type="ORF">E0485_14540</name>
</gene>
<accession>A0A4R4ED27</accession>
<dbReference type="Proteomes" id="UP000295418">
    <property type="component" value="Unassembled WGS sequence"/>
</dbReference>
<proteinExistence type="predicted"/>
<reference evidence="1 2" key="1">
    <citation type="submission" date="2019-03" db="EMBL/GenBank/DDBJ databases">
        <authorList>
            <person name="Kim M.K.M."/>
        </authorList>
    </citation>
    <scope>NUCLEOTIDE SEQUENCE [LARGE SCALE GENOMIC DNA]</scope>
    <source>
        <strain evidence="1 2">18JY21-1</strain>
    </source>
</reference>
<sequence>MGIVKDFWDIVVKGEEQQVIDRNIVAFRLKPHEMYKLDMICDELNDRLGLNGTITPNSIARRVVRKFLRQCYDENTEQIVSNLLPTYIEQFKRIEPPADNGWYRLK</sequence>
<dbReference type="RefSeq" id="WP_132418787.1">
    <property type="nucleotide sequence ID" value="NZ_SKFG01000014.1"/>
</dbReference>
<dbReference type="EMBL" id="SKFG01000014">
    <property type="protein sequence ID" value="TCZ76061.1"/>
    <property type="molecule type" value="Genomic_DNA"/>
</dbReference>